<feature type="compositionally biased region" description="Low complexity" evidence="1">
    <location>
        <begin position="206"/>
        <end position="225"/>
    </location>
</feature>
<feature type="compositionally biased region" description="Gly residues" evidence="1">
    <location>
        <begin position="325"/>
        <end position="334"/>
    </location>
</feature>
<proteinExistence type="predicted"/>
<feature type="compositionally biased region" description="Polar residues" evidence="1">
    <location>
        <begin position="276"/>
        <end position="289"/>
    </location>
</feature>
<evidence type="ECO:0000313" key="3">
    <source>
        <dbReference type="Proteomes" id="UP000799118"/>
    </source>
</evidence>
<gene>
    <name evidence="2" type="ORF">BT96DRAFT_914406</name>
</gene>
<dbReference type="AlphaFoldDB" id="A0A6A4IB10"/>
<accession>A0A6A4IB10</accession>
<sequence>MVTDTKSVWTEVLTSNLIARRWKADNGIDPFVANSVGSAEFEIVESNYSDLAFKIEHGTFKWTWETCFLGHRYSSEIISKHLVLPLISFSHLSLSAGSPVGEMSDSDLEKAIDRMGRVSRKSIDAHVKSAFSKPRLATSIQRVSAVFNFIQELPPISSTQEVPDLQNPSPPSPKIPIRAPTPTKPRPISPYIDESNFEKTPPNPSSPSSSPFTSRKPSVSSPKPVLAEDSATEDSDDNEPAANIKSPVTVAAASASSNMRSSPPEPSKSRSPAPVQSKSRSKAPSSETDSPPPRPAAKKKKVESSSSEDSEEERRKRIARLKSGTGTGGRGGGSVRQPLKRGAKRF</sequence>
<dbReference type="OrthoDB" id="3184250at2759"/>
<keyword evidence="3" id="KW-1185">Reference proteome</keyword>
<evidence type="ECO:0000313" key="2">
    <source>
        <dbReference type="EMBL" id="KAE9407739.1"/>
    </source>
</evidence>
<dbReference type="EMBL" id="ML769394">
    <property type="protein sequence ID" value="KAE9407739.1"/>
    <property type="molecule type" value="Genomic_DNA"/>
</dbReference>
<name>A0A6A4IB10_9AGAR</name>
<feature type="region of interest" description="Disordered" evidence="1">
    <location>
        <begin position="158"/>
        <end position="346"/>
    </location>
</feature>
<dbReference type="Proteomes" id="UP000799118">
    <property type="component" value="Unassembled WGS sequence"/>
</dbReference>
<evidence type="ECO:0000256" key="1">
    <source>
        <dbReference type="SAM" id="MobiDB-lite"/>
    </source>
</evidence>
<feature type="compositionally biased region" description="Acidic residues" evidence="1">
    <location>
        <begin position="230"/>
        <end position="239"/>
    </location>
</feature>
<protein>
    <submittedName>
        <fullName evidence="2">Uncharacterized protein</fullName>
    </submittedName>
</protein>
<reference evidence="2" key="1">
    <citation type="journal article" date="2019" name="Environ. Microbiol.">
        <title>Fungal ecological strategies reflected in gene transcription - a case study of two litter decomposers.</title>
        <authorList>
            <person name="Barbi F."/>
            <person name="Kohler A."/>
            <person name="Barry K."/>
            <person name="Baskaran P."/>
            <person name="Daum C."/>
            <person name="Fauchery L."/>
            <person name="Ihrmark K."/>
            <person name="Kuo A."/>
            <person name="LaButti K."/>
            <person name="Lipzen A."/>
            <person name="Morin E."/>
            <person name="Grigoriev I.V."/>
            <person name="Henrissat B."/>
            <person name="Lindahl B."/>
            <person name="Martin F."/>
        </authorList>
    </citation>
    <scope>NUCLEOTIDE SEQUENCE</scope>
    <source>
        <strain evidence="2">JB14</strain>
    </source>
</reference>
<organism evidence="2 3">
    <name type="scientific">Gymnopus androsaceus JB14</name>
    <dbReference type="NCBI Taxonomy" id="1447944"/>
    <lineage>
        <taxon>Eukaryota</taxon>
        <taxon>Fungi</taxon>
        <taxon>Dikarya</taxon>
        <taxon>Basidiomycota</taxon>
        <taxon>Agaricomycotina</taxon>
        <taxon>Agaricomycetes</taxon>
        <taxon>Agaricomycetidae</taxon>
        <taxon>Agaricales</taxon>
        <taxon>Marasmiineae</taxon>
        <taxon>Omphalotaceae</taxon>
        <taxon>Gymnopus</taxon>
    </lineage>
</organism>